<dbReference type="Gene3D" id="1.10.1660.10">
    <property type="match status" value="1"/>
</dbReference>
<dbReference type="PROSITE" id="PS50937">
    <property type="entry name" value="HTH_MERR_2"/>
    <property type="match status" value="1"/>
</dbReference>
<keyword evidence="1" id="KW-0238">DNA-binding</keyword>
<dbReference type="Proteomes" id="UP000669179">
    <property type="component" value="Unassembled WGS sequence"/>
</dbReference>
<evidence type="ECO:0000313" key="5">
    <source>
        <dbReference type="Proteomes" id="UP000669179"/>
    </source>
</evidence>
<evidence type="ECO:0000256" key="1">
    <source>
        <dbReference type="ARBA" id="ARBA00023125"/>
    </source>
</evidence>
<gene>
    <name evidence="4" type="ORF">J4573_09740</name>
</gene>
<dbReference type="EMBL" id="JAGEOJ010000003">
    <property type="protein sequence ID" value="MBO2447366.1"/>
    <property type="molecule type" value="Genomic_DNA"/>
</dbReference>
<sequence length="122" mass="13989">MAVVTPSSVLPFDDEYAPLYSVGQVASMLELQQAFLRRLDEFDVVRPRRTDGGQRRYSRVEVGRVQYVVGLTREGMTLAAIRRVLELEQQVKALEGQVETGRRRIRELESRVRSRRASVPPM</sequence>
<dbReference type="PANTHER" id="PTHR30204:SF58">
    <property type="entry name" value="HTH-TYPE TRANSCRIPTIONAL REGULATOR YFMP"/>
    <property type="match status" value="1"/>
</dbReference>
<dbReference type="SUPFAM" id="SSF46955">
    <property type="entry name" value="Putative DNA-binding domain"/>
    <property type="match status" value="1"/>
</dbReference>
<dbReference type="PANTHER" id="PTHR30204">
    <property type="entry name" value="REDOX-CYCLING DRUG-SENSING TRANSCRIPTIONAL ACTIVATOR SOXR"/>
    <property type="match status" value="1"/>
</dbReference>
<dbReference type="Pfam" id="PF13411">
    <property type="entry name" value="MerR_1"/>
    <property type="match status" value="1"/>
</dbReference>
<keyword evidence="2" id="KW-0175">Coiled coil</keyword>
<comment type="caution">
    <text evidence="4">The sequence shown here is derived from an EMBL/GenBank/DDBJ whole genome shotgun (WGS) entry which is preliminary data.</text>
</comment>
<evidence type="ECO:0000256" key="2">
    <source>
        <dbReference type="SAM" id="Coils"/>
    </source>
</evidence>
<dbReference type="AlphaFoldDB" id="A0A939T1E4"/>
<dbReference type="InterPro" id="IPR009061">
    <property type="entry name" value="DNA-bd_dom_put_sf"/>
</dbReference>
<evidence type="ECO:0000259" key="3">
    <source>
        <dbReference type="PROSITE" id="PS50937"/>
    </source>
</evidence>
<dbReference type="InterPro" id="IPR000551">
    <property type="entry name" value="MerR-type_HTH_dom"/>
</dbReference>
<reference evidence="4" key="1">
    <citation type="submission" date="2021-03" db="EMBL/GenBank/DDBJ databases">
        <authorList>
            <person name="Kanchanasin P."/>
            <person name="Saeng-In P."/>
            <person name="Phongsopitanun W."/>
            <person name="Yuki M."/>
            <person name="Kudo T."/>
            <person name="Ohkuma M."/>
            <person name="Tanasupawat S."/>
        </authorList>
    </citation>
    <scope>NUCLEOTIDE SEQUENCE</scope>
    <source>
        <strain evidence="4">GKU 128</strain>
    </source>
</reference>
<dbReference type="InterPro" id="IPR047057">
    <property type="entry name" value="MerR_fam"/>
</dbReference>
<dbReference type="SMART" id="SM00422">
    <property type="entry name" value="HTH_MERR"/>
    <property type="match status" value="1"/>
</dbReference>
<organism evidence="4 5">
    <name type="scientific">Actinomadura barringtoniae</name>
    <dbReference type="NCBI Taxonomy" id="1427535"/>
    <lineage>
        <taxon>Bacteria</taxon>
        <taxon>Bacillati</taxon>
        <taxon>Actinomycetota</taxon>
        <taxon>Actinomycetes</taxon>
        <taxon>Streptosporangiales</taxon>
        <taxon>Thermomonosporaceae</taxon>
        <taxon>Actinomadura</taxon>
    </lineage>
</organism>
<dbReference type="GO" id="GO:0003700">
    <property type="term" value="F:DNA-binding transcription factor activity"/>
    <property type="evidence" value="ECO:0007669"/>
    <property type="project" value="InterPro"/>
</dbReference>
<evidence type="ECO:0000313" key="4">
    <source>
        <dbReference type="EMBL" id="MBO2447366.1"/>
    </source>
</evidence>
<keyword evidence="5" id="KW-1185">Reference proteome</keyword>
<dbReference type="RefSeq" id="WP_208254942.1">
    <property type="nucleotide sequence ID" value="NZ_JAGEOJ010000003.1"/>
</dbReference>
<proteinExistence type="predicted"/>
<name>A0A939T1E4_9ACTN</name>
<protein>
    <submittedName>
        <fullName evidence="4">MerR family transcriptional regulator</fullName>
    </submittedName>
</protein>
<feature type="coiled-coil region" evidence="2">
    <location>
        <begin position="84"/>
        <end position="111"/>
    </location>
</feature>
<accession>A0A939T1E4</accession>
<feature type="domain" description="HTH merR-type" evidence="3">
    <location>
        <begin position="19"/>
        <end position="87"/>
    </location>
</feature>
<dbReference type="GO" id="GO:0003677">
    <property type="term" value="F:DNA binding"/>
    <property type="evidence" value="ECO:0007669"/>
    <property type="project" value="UniProtKB-KW"/>
</dbReference>